<evidence type="ECO:0000256" key="4">
    <source>
        <dbReference type="ARBA" id="ARBA00022989"/>
    </source>
</evidence>
<dbReference type="AlphaFoldDB" id="A0A7C4KHI7"/>
<feature type="transmembrane region" description="Helical" evidence="6">
    <location>
        <begin position="123"/>
        <end position="143"/>
    </location>
</feature>
<keyword evidence="4 6" id="KW-1133">Transmembrane helix</keyword>
<keyword evidence="3 6" id="KW-0812">Transmembrane</keyword>
<keyword evidence="2" id="KW-1003">Cell membrane</keyword>
<evidence type="ECO:0000256" key="1">
    <source>
        <dbReference type="ARBA" id="ARBA00004651"/>
    </source>
</evidence>
<accession>A0A7C4KHI7</accession>
<feature type="transmembrane region" description="Helical" evidence="6">
    <location>
        <begin position="65"/>
        <end position="86"/>
    </location>
</feature>
<feature type="transmembrane region" description="Helical" evidence="6">
    <location>
        <begin position="186"/>
        <end position="206"/>
    </location>
</feature>
<dbReference type="PANTHER" id="PTHR30294">
    <property type="entry name" value="MEMBRANE COMPONENT OF ABC TRANSPORTER YHHJ-RELATED"/>
    <property type="match status" value="1"/>
</dbReference>
<feature type="transmembrane region" description="Helical" evidence="6">
    <location>
        <begin position="155"/>
        <end position="174"/>
    </location>
</feature>
<evidence type="ECO:0000256" key="2">
    <source>
        <dbReference type="ARBA" id="ARBA00022475"/>
    </source>
</evidence>
<dbReference type="GO" id="GO:0005886">
    <property type="term" value="C:plasma membrane"/>
    <property type="evidence" value="ECO:0007669"/>
    <property type="project" value="UniProtKB-SubCell"/>
</dbReference>
<dbReference type="Pfam" id="PF12679">
    <property type="entry name" value="ABC2_membrane_2"/>
    <property type="match status" value="1"/>
</dbReference>
<comment type="subcellular location">
    <subcellularLocation>
        <location evidence="1">Cell membrane</location>
        <topology evidence="1">Multi-pass membrane protein</topology>
    </subcellularLocation>
</comment>
<comment type="caution">
    <text evidence="7">The sequence shown here is derived from an EMBL/GenBank/DDBJ whole genome shotgun (WGS) entry which is preliminary data.</text>
</comment>
<feature type="transmembrane region" description="Helical" evidence="6">
    <location>
        <begin position="36"/>
        <end position="59"/>
    </location>
</feature>
<reference evidence="7" key="1">
    <citation type="journal article" date="2020" name="mSystems">
        <title>Genome- and Community-Level Interaction Insights into Carbon Utilization and Element Cycling Functions of Hydrothermarchaeota in Hydrothermal Sediment.</title>
        <authorList>
            <person name="Zhou Z."/>
            <person name="Liu Y."/>
            <person name="Xu W."/>
            <person name="Pan J."/>
            <person name="Luo Z.H."/>
            <person name="Li M."/>
        </authorList>
    </citation>
    <scope>NUCLEOTIDE SEQUENCE [LARGE SCALE GENOMIC DNA]</scope>
    <source>
        <strain evidence="7">SpSt-573</strain>
    </source>
</reference>
<protein>
    <recommendedName>
        <fullName evidence="8">ABC transporter permease</fullName>
    </recommendedName>
</protein>
<dbReference type="EMBL" id="DSYK01000437">
    <property type="protein sequence ID" value="HGS21975.1"/>
    <property type="molecule type" value="Genomic_DNA"/>
</dbReference>
<name>A0A7C4KHI7_9CHLR</name>
<evidence type="ECO:0000256" key="6">
    <source>
        <dbReference type="SAM" id="Phobius"/>
    </source>
</evidence>
<proteinExistence type="predicted"/>
<organism evidence="7">
    <name type="scientific">Anaerolinea thermolimosa</name>
    <dbReference type="NCBI Taxonomy" id="229919"/>
    <lineage>
        <taxon>Bacteria</taxon>
        <taxon>Bacillati</taxon>
        <taxon>Chloroflexota</taxon>
        <taxon>Anaerolineae</taxon>
        <taxon>Anaerolineales</taxon>
        <taxon>Anaerolineaceae</taxon>
        <taxon>Anaerolinea</taxon>
    </lineage>
</organism>
<evidence type="ECO:0000256" key="3">
    <source>
        <dbReference type="ARBA" id="ARBA00022692"/>
    </source>
</evidence>
<keyword evidence="5 6" id="KW-0472">Membrane</keyword>
<dbReference type="InterPro" id="IPR051449">
    <property type="entry name" value="ABC-2_transporter_component"/>
</dbReference>
<evidence type="ECO:0000313" key="7">
    <source>
        <dbReference type="EMBL" id="HGS21975.1"/>
    </source>
</evidence>
<sequence length="264" mass="29434">MKLNHLRQCRKSGIRWRRTEPMRNIFSIARKEFKSLFISPVAYAVSLAIFLIMGILFYANVLGAAYQQIAPSIQVVIGPLATILLFTTPAITMRTLADEQKSGTLEILLTAPVRDWEVVIGKWLGTLAFVTLVLLITWVYPIILNQIVDPGIDQGSLVSGYLGLFLMVASFLAIGVSVSSLFSNQIAAFFATLGILLALWMIGYPAQIMGSMGGEVLRYIDLSEHFYPTFYRGILELKDVVYYLSVTSLALLLGSISVETRRWR</sequence>
<evidence type="ECO:0008006" key="8">
    <source>
        <dbReference type="Google" id="ProtNLM"/>
    </source>
</evidence>
<dbReference type="GO" id="GO:0140359">
    <property type="term" value="F:ABC-type transporter activity"/>
    <property type="evidence" value="ECO:0007669"/>
    <property type="project" value="InterPro"/>
</dbReference>
<feature type="transmembrane region" description="Helical" evidence="6">
    <location>
        <begin position="240"/>
        <end position="258"/>
    </location>
</feature>
<evidence type="ECO:0000256" key="5">
    <source>
        <dbReference type="ARBA" id="ARBA00023136"/>
    </source>
</evidence>
<dbReference type="PANTHER" id="PTHR30294:SF29">
    <property type="entry name" value="MULTIDRUG ABC TRANSPORTER PERMEASE YBHS-RELATED"/>
    <property type="match status" value="1"/>
</dbReference>
<gene>
    <name evidence="7" type="ORF">ENT37_08910</name>
</gene>